<keyword evidence="1" id="KW-1133">Transmembrane helix</keyword>
<proteinExistence type="predicted"/>
<evidence type="ECO:0000256" key="1">
    <source>
        <dbReference type="SAM" id="Phobius"/>
    </source>
</evidence>
<accession>A0A3B0ZDZ8</accession>
<dbReference type="InterPro" id="IPR039447">
    <property type="entry name" value="UreH-like_TM_dom"/>
</dbReference>
<organism evidence="3">
    <name type="scientific">hydrothermal vent metagenome</name>
    <dbReference type="NCBI Taxonomy" id="652676"/>
    <lineage>
        <taxon>unclassified sequences</taxon>
        <taxon>metagenomes</taxon>
        <taxon>ecological metagenomes</taxon>
    </lineage>
</organism>
<reference evidence="3" key="1">
    <citation type="submission" date="2018-06" db="EMBL/GenBank/DDBJ databases">
        <authorList>
            <person name="Zhirakovskaya E."/>
        </authorList>
    </citation>
    <scope>NUCLEOTIDE SEQUENCE</scope>
</reference>
<dbReference type="AlphaFoldDB" id="A0A3B0ZDZ8"/>
<sequence>MGEWDSLTGILGLAFGLGLVHALDADHVIAVTALAGQPDGKLQRPWRFCLNWALGHGGSLLLLGVLVLAVGMAIPERLSMLAEFLVGAVLILMGAAVLVQLRCKRLRLHFHRHPGLSRHAHWQQPASIHTAHTHRATLVGALHGTAGSAPLLALIPVAQSASLWWGLAYLLVFSAGVLVSMLLCGGVLGLVFEHLSNRGQRVFDYMHAGIGAGAIVAGAYLLQSGF</sequence>
<keyword evidence="1" id="KW-0472">Membrane</keyword>
<keyword evidence="1" id="KW-0812">Transmembrane</keyword>
<feature type="transmembrane region" description="Helical" evidence="1">
    <location>
        <begin position="12"/>
        <end position="36"/>
    </location>
</feature>
<protein>
    <recommendedName>
        <fullName evidence="2">Urease accessory protein UreH-like transmembrane domain-containing protein</fullName>
    </recommendedName>
</protein>
<feature type="transmembrane region" description="Helical" evidence="1">
    <location>
        <begin position="48"/>
        <end position="74"/>
    </location>
</feature>
<feature type="transmembrane region" description="Helical" evidence="1">
    <location>
        <begin position="202"/>
        <end position="222"/>
    </location>
</feature>
<feature type="transmembrane region" description="Helical" evidence="1">
    <location>
        <begin position="163"/>
        <end position="190"/>
    </location>
</feature>
<feature type="domain" description="Urease accessory protein UreH-like transmembrane" evidence="2">
    <location>
        <begin position="43"/>
        <end position="211"/>
    </location>
</feature>
<gene>
    <name evidence="3" type="ORF">MNBD_GAMMA13-1916</name>
</gene>
<evidence type="ECO:0000313" key="3">
    <source>
        <dbReference type="EMBL" id="VAW78936.1"/>
    </source>
</evidence>
<dbReference type="Pfam" id="PF13386">
    <property type="entry name" value="DsbD_2"/>
    <property type="match status" value="1"/>
</dbReference>
<feature type="transmembrane region" description="Helical" evidence="1">
    <location>
        <begin position="80"/>
        <end position="101"/>
    </location>
</feature>
<name>A0A3B0ZDZ8_9ZZZZ</name>
<evidence type="ECO:0000259" key="2">
    <source>
        <dbReference type="Pfam" id="PF13386"/>
    </source>
</evidence>
<dbReference type="EMBL" id="UOFK01000174">
    <property type="protein sequence ID" value="VAW78936.1"/>
    <property type="molecule type" value="Genomic_DNA"/>
</dbReference>
<feature type="transmembrane region" description="Helical" evidence="1">
    <location>
        <begin position="136"/>
        <end position="157"/>
    </location>
</feature>